<reference evidence="1 2" key="1">
    <citation type="submission" date="2022-11" db="EMBL/GenBank/DDBJ databases">
        <title>Nonomuraea corallina sp. nov., a new species of the genus Nonomuraea isolated from sea side sediment in Thai sea.</title>
        <authorList>
            <person name="Ngamcharungchit C."/>
            <person name="Matsumoto A."/>
            <person name="Suriyachadkun C."/>
            <person name="Panbangred W."/>
            <person name="Inahashi Y."/>
            <person name="Intra B."/>
        </authorList>
    </citation>
    <scope>NUCLEOTIDE SEQUENCE [LARGE SCALE GENOMIC DNA]</scope>
    <source>
        <strain evidence="1 2">DSM 43553</strain>
    </source>
</reference>
<evidence type="ECO:0008006" key="3">
    <source>
        <dbReference type="Google" id="ProtNLM"/>
    </source>
</evidence>
<evidence type="ECO:0000313" key="1">
    <source>
        <dbReference type="EMBL" id="MDA0643861.1"/>
    </source>
</evidence>
<gene>
    <name evidence="1" type="ORF">OUY24_24805</name>
</gene>
<evidence type="ECO:0000313" key="2">
    <source>
        <dbReference type="Proteomes" id="UP001212498"/>
    </source>
</evidence>
<organism evidence="1 2">
    <name type="scientific">Nonomuraea ferruginea</name>
    <dbReference type="NCBI Taxonomy" id="46174"/>
    <lineage>
        <taxon>Bacteria</taxon>
        <taxon>Bacillati</taxon>
        <taxon>Actinomycetota</taxon>
        <taxon>Actinomycetes</taxon>
        <taxon>Streptosporangiales</taxon>
        <taxon>Streptosporangiaceae</taxon>
        <taxon>Nonomuraea</taxon>
    </lineage>
</organism>
<protein>
    <recommendedName>
        <fullName evidence="3">Sel1 repeat family protein</fullName>
    </recommendedName>
</protein>
<accession>A0ABT4T2W9</accession>
<comment type="caution">
    <text evidence="1">The sequence shown here is derived from an EMBL/GenBank/DDBJ whole genome shotgun (WGS) entry which is preliminary data.</text>
</comment>
<dbReference type="EMBL" id="JAPNUD010000078">
    <property type="protein sequence ID" value="MDA0643861.1"/>
    <property type="molecule type" value="Genomic_DNA"/>
</dbReference>
<dbReference type="Proteomes" id="UP001212498">
    <property type="component" value="Unassembled WGS sequence"/>
</dbReference>
<proteinExistence type="predicted"/>
<sequence length="265" mass="29569">MTETHKGEHHAFIAQLIELREAAGQPSYGRMNRLSRAPGIPKELPTSTLSDILNGKRERLPDWELVSSFVTVCHRHAEQTGLPVAPLGTVPQWQARWLAARKEPRAQATGAYEPRTHTTGTYDLYRTPAEEADRRTSRMVAYLVRRAAEGDSEPAYRLAIIKALLGEVAESRHWAYVAVQRRHPGAEAFDRHRPPIDLAADLAFAYGRAYEQEGPSKLDIARAYYRLAAGHGHLRAAERLRAMRAVPFGKLLPAPLPTDHRPGPG</sequence>
<keyword evidence="2" id="KW-1185">Reference proteome</keyword>
<dbReference type="RefSeq" id="WP_271278023.1">
    <property type="nucleotide sequence ID" value="NZ_BAABFD010000018.1"/>
</dbReference>
<name>A0ABT4T2W9_9ACTN</name>